<dbReference type="KEGG" id="ttn:TTX_1456"/>
<dbReference type="STRING" id="768679.TTX_1456"/>
<sequence>MSMILIDYDPRTGVGLAATGKAACGQIEVRPIKIPPPPISPPLRAGILRSPNGGLALISPAPTSEADLVLENIDYAIEGEIRRGILTGVACGRKIKAKSYVPYEGPLLGLVPVKRLGDFPRAVFRMLIYRLALP</sequence>
<evidence type="ECO:0000313" key="1">
    <source>
        <dbReference type="EMBL" id="CCC82085.1"/>
    </source>
</evidence>
<dbReference type="Proteomes" id="UP000002654">
    <property type="component" value="Chromosome"/>
</dbReference>
<proteinExistence type="predicted"/>
<reference evidence="1 2" key="1">
    <citation type="journal article" date="2011" name="PLoS ONE">
        <title>The complete genome sequence of Thermoproteus tenax: a physiologically versatile member of the Crenarchaeota.</title>
        <authorList>
            <person name="Siebers B."/>
            <person name="Zaparty M."/>
            <person name="Raddatz G."/>
            <person name="Tjaden B."/>
            <person name="Albers S.V."/>
            <person name="Bell S.D."/>
            <person name="Blombach F."/>
            <person name="Kletzin A."/>
            <person name="Kyrpides N."/>
            <person name="Lanz C."/>
            <person name="Plagens A."/>
            <person name="Rampp M."/>
            <person name="Rosinus A."/>
            <person name="von Jan M."/>
            <person name="Makarova K.S."/>
            <person name="Klenk H.P."/>
            <person name="Schuster S.C."/>
            <person name="Hensel R."/>
        </authorList>
    </citation>
    <scope>NUCLEOTIDE SEQUENCE [LARGE SCALE GENOMIC DNA]</scope>
    <source>
        <strain evidence="2">ATCC 35583 / DSM 2078 / JCM 9277 / NBRC 100435 / Kra 1</strain>
    </source>
</reference>
<dbReference type="PATRIC" id="fig|768679.9.peg.1476"/>
<name>G4RKJ0_THETK</name>
<keyword evidence="2" id="KW-1185">Reference proteome</keyword>
<accession>G4RKJ0</accession>
<evidence type="ECO:0000313" key="2">
    <source>
        <dbReference type="Proteomes" id="UP000002654"/>
    </source>
</evidence>
<dbReference type="AlphaFoldDB" id="G4RKJ0"/>
<dbReference type="eggNOG" id="arCOG05518">
    <property type="taxonomic scope" value="Archaea"/>
</dbReference>
<organism evidence="1 2">
    <name type="scientific">Thermoproteus tenax (strain ATCC 35583 / DSM 2078 / JCM 9277 / NBRC 100435 / Kra 1)</name>
    <dbReference type="NCBI Taxonomy" id="768679"/>
    <lineage>
        <taxon>Archaea</taxon>
        <taxon>Thermoproteota</taxon>
        <taxon>Thermoprotei</taxon>
        <taxon>Thermoproteales</taxon>
        <taxon>Thermoproteaceae</taxon>
        <taxon>Thermoproteus</taxon>
    </lineage>
</organism>
<gene>
    <name evidence="1" type="ordered locus">TTX_1456</name>
</gene>
<dbReference type="PaxDb" id="768679-TTX_1456"/>
<dbReference type="HOGENOM" id="CLU_156344_0_0_2"/>
<protein>
    <submittedName>
        <fullName evidence="1">Uncharacterized protein</fullName>
    </submittedName>
</protein>
<dbReference type="EMBL" id="FN869859">
    <property type="protein sequence ID" value="CCC82085.1"/>
    <property type="molecule type" value="Genomic_DNA"/>
</dbReference>